<keyword evidence="5" id="KW-1185">Reference proteome</keyword>
<dbReference type="STRING" id="4155.A0A022PWV3"/>
<organism evidence="4 5">
    <name type="scientific">Erythranthe guttata</name>
    <name type="common">Yellow monkey flower</name>
    <name type="synonym">Mimulus guttatus</name>
    <dbReference type="NCBI Taxonomy" id="4155"/>
    <lineage>
        <taxon>Eukaryota</taxon>
        <taxon>Viridiplantae</taxon>
        <taxon>Streptophyta</taxon>
        <taxon>Embryophyta</taxon>
        <taxon>Tracheophyta</taxon>
        <taxon>Spermatophyta</taxon>
        <taxon>Magnoliopsida</taxon>
        <taxon>eudicotyledons</taxon>
        <taxon>Gunneridae</taxon>
        <taxon>Pentapetalae</taxon>
        <taxon>asterids</taxon>
        <taxon>lamiids</taxon>
        <taxon>Lamiales</taxon>
        <taxon>Phrymaceae</taxon>
        <taxon>Erythranthe</taxon>
    </lineage>
</organism>
<evidence type="ECO:0000256" key="2">
    <source>
        <dbReference type="ARBA" id="ARBA00023242"/>
    </source>
</evidence>
<comment type="subcellular location">
    <subcellularLocation>
        <location evidence="1">Nucleus</location>
    </subcellularLocation>
</comment>
<evidence type="ECO:0000313" key="4">
    <source>
        <dbReference type="EMBL" id="EYU20286.1"/>
    </source>
</evidence>
<dbReference type="GO" id="GO:0005634">
    <property type="term" value="C:nucleus"/>
    <property type="evidence" value="ECO:0007669"/>
    <property type="project" value="UniProtKB-SubCell"/>
</dbReference>
<dbReference type="PANTHER" id="PTHR33172">
    <property type="entry name" value="OS08G0516900 PROTEIN"/>
    <property type="match status" value="1"/>
</dbReference>
<gene>
    <name evidence="4" type="ORF">MIMGU_mgv1a012905mg</name>
</gene>
<dbReference type="OrthoDB" id="691484at2759"/>
<feature type="region of interest" description="Disordered" evidence="3">
    <location>
        <begin position="37"/>
        <end position="71"/>
    </location>
</feature>
<evidence type="ECO:0000256" key="3">
    <source>
        <dbReference type="SAM" id="MobiDB-lite"/>
    </source>
</evidence>
<dbReference type="PANTHER" id="PTHR33172:SF37">
    <property type="entry name" value="PROTEIN OXIDATIVE STRESS 3 LIKE 1"/>
    <property type="match status" value="1"/>
</dbReference>
<reference evidence="4 5" key="1">
    <citation type="journal article" date="2013" name="Proc. Natl. Acad. Sci. U.S.A.">
        <title>Fine-scale variation in meiotic recombination in Mimulus inferred from population shotgun sequencing.</title>
        <authorList>
            <person name="Hellsten U."/>
            <person name="Wright K.M."/>
            <person name="Jenkins J."/>
            <person name="Shu S."/>
            <person name="Yuan Y."/>
            <person name="Wessler S.R."/>
            <person name="Schmutz J."/>
            <person name="Willis J.H."/>
            <person name="Rokhsar D.S."/>
        </authorList>
    </citation>
    <scope>NUCLEOTIDE SEQUENCE [LARGE SCALE GENOMIC DNA]</scope>
    <source>
        <strain evidence="5">cv. DUN x IM62</strain>
    </source>
</reference>
<dbReference type="AlphaFoldDB" id="A0A022PWV3"/>
<dbReference type="Proteomes" id="UP000030748">
    <property type="component" value="Unassembled WGS sequence"/>
</dbReference>
<evidence type="ECO:0000256" key="1">
    <source>
        <dbReference type="ARBA" id="ARBA00004123"/>
    </source>
</evidence>
<dbReference type="OMA" id="DHQIERP"/>
<protein>
    <submittedName>
        <fullName evidence="4">Uncharacterized protein</fullName>
    </submittedName>
</protein>
<evidence type="ECO:0000313" key="5">
    <source>
        <dbReference type="Proteomes" id="UP000030748"/>
    </source>
</evidence>
<dbReference type="KEGG" id="egt:105977114"/>
<dbReference type="GO" id="GO:0006950">
    <property type="term" value="P:response to stress"/>
    <property type="evidence" value="ECO:0007669"/>
    <property type="project" value="UniProtKB-ARBA"/>
</dbReference>
<name>A0A022PWV3_ERYGU</name>
<dbReference type="eggNOG" id="KOG4210">
    <property type="taxonomic scope" value="Eukaryota"/>
</dbReference>
<accession>A0A022PWV3</accession>
<proteinExistence type="predicted"/>
<feature type="compositionally biased region" description="Low complexity" evidence="3">
    <location>
        <begin position="39"/>
        <end position="57"/>
    </location>
</feature>
<sequence>MPSRFMNKGGFDEIQSGEEQQRFFVGKKVVEEIKDSCSSEESSSIGKNSDLSDNNSLDKSEDCDEVQSSYKGPLDAMDSLEEVLPIRRGISRFYNGKSKSFTCLADQSSSSSSSIKDITKPDNAYVRKRRNLLACNIVYDKTRSSSSTLRGINGGGISKRVTGSGRTAFALAVAMKNSENDDNKQFEVGSSLPSSLSSSPRKDLSAWRSFSLADLQQCVSVAITCSNSNELATTPS</sequence>
<dbReference type="InterPro" id="IPR051992">
    <property type="entry name" value="OxStress_Response_Reg"/>
</dbReference>
<dbReference type="PhylomeDB" id="A0A022PWV3"/>
<dbReference type="EMBL" id="KI632284">
    <property type="protein sequence ID" value="EYU20286.1"/>
    <property type="molecule type" value="Genomic_DNA"/>
</dbReference>
<keyword evidence="2" id="KW-0539">Nucleus</keyword>